<keyword evidence="2" id="KW-0472">Membrane</keyword>
<feature type="transmembrane region" description="Helical" evidence="2">
    <location>
        <begin position="119"/>
        <end position="137"/>
    </location>
</feature>
<sequence>MAKDKHPFVRSAVAKNPLIIARILELLYEDVLREEAVAMNPNASEGIFKKVVISFSILAIFIGIIFYKKFLKTKKDKKESPKSKSSESGFSRLGVILTTAGVLGIVGIGAIAIKAGLDIVLGLGAIGGVVGLGYIAIKYFKKKLGIGAMLLGMFGTIMSPVIPTQINPAVKIVEAQIPLESLAYDKNPEVRLFSAKNPNTPKETLAKLANDKNSDIREAVAMNPNTSKETLAMLAKDKHPFVRSAVAKNPNTPKETLAMLANLKTYQETLAKLAMDENHFVRISVAKNPNTPKETLAMLAKDKHPFVRSAVAKNPLIIARILELLYEDVLREEAVAMNPNASEGIFKKVVISFSILAIFIGIIFYKKFLKTKKDKKESPKSKSSESGFSRLGVMLTTAGITGAIFMLLNGIANVAEFTITDVNTHGNLIGGLSGLGFFLMAGYGSIDDDTRNPSRDWNEHRDSQERRDNIRERDNRGGRENDASRNPSDAWSKEKNKKRNGYGWIILLATSIIAGTIFLPGLVNAANTTEGLTNATINYGISKKELFAHNFMGIMELVFLIGFAVRGLTSDGILKKDISIFGGLFTICSVIVGAVCGVPLYLYIGLITLALVGWFNNRDNERGSISLYGEKESKFNFNIFIGITGEYYTKLQSSDNIEELAKKLRIKEFIPLLAKDYEAMLIELNEKTQDQENTVCALLDESALDKMVDKTTGAIDVTKFEALIKDFTARLTEDMLRLKLGGELTPEKIARLSTEELKGVSGVYARTLPLESLGLLYKSVYDMEINKIHAEVVPNVSSMTEPARGLIQKASRDEKALFISLTAESLADLRFIANSIRDMGLNAEQASKFIQVNIFDSNITVDKLDKALEYSGLGAYLGKANVNLVNQSGSISLSDTIKIMQDTFGADIDVTKIAIGDTNHIELTDEDKDLLNDEKQAPLYVQMEGEGIVSELFRVVIEMSANNCEVPKNLGVVKQIEGILRAFIFKPIGKINYKDIVEKMKNYESIIIAA</sequence>
<dbReference type="InterPro" id="IPR011989">
    <property type="entry name" value="ARM-like"/>
</dbReference>
<evidence type="ECO:0000256" key="2">
    <source>
        <dbReference type="SAM" id="Phobius"/>
    </source>
</evidence>
<feature type="domain" description="Leucine rich repeat variant" evidence="3">
    <location>
        <begin position="218"/>
        <end position="264"/>
    </location>
</feature>
<evidence type="ECO:0000259" key="3">
    <source>
        <dbReference type="Pfam" id="PF25591"/>
    </source>
</evidence>
<organism evidence="4 5">
    <name type="scientific">Candidatus Omnitrophus magneticus</name>
    <dbReference type="NCBI Taxonomy" id="1609969"/>
    <lineage>
        <taxon>Bacteria</taxon>
        <taxon>Pseudomonadati</taxon>
        <taxon>Candidatus Omnitrophota</taxon>
        <taxon>Candidatus Omnitrophus</taxon>
    </lineage>
</organism>
<feature type="transmembrane region" description="Helical" evidence="2">
    <location>
        <begin position="349"/>
        <end position="366"/>
    </location>
</feature>
<dbReference type="InterPro" id="IPR057893">
    <property type="entry name" value="LRV_2"/>
</dbReference>
<feature type="region of interest" description="Disordered" evidence="1">
    <location>
        <begin position="450"/>
        <end position="495"/>
    </location>
</feature>
<dbReference type="SUPFAM" id="SSF48371">
    <property type="entry name" value="ARM repeat"/>
    <property type="match status" value="1"/>
</dbReference>
<dbReference type="Gene3D" id="1.25.10.10">
    <property type="entry name" value="Leucine-rich Repeat Variant"/>
    <property type="match status" value="1"/>
</dbReference>
<feature type="transmembrane region" description="Helical" evidence="2">
    <location>
        <begin position="428"/>
        <end position="446"/>
    </location>
</feature>
<dbReference type="AlphaFoldDB" id="A0A0F0CNR3"/>
<dbReference type="Proteomes" id="UP000033428">
    <property type="component" value="Unassembled WGS sequence"/>
</dbReference>
<feature type="compositionally biased region" description="Basic and acidic residues" evidence="1">
    <location>
        <begin position="450"/>
        <end position="483"/>
    </location>
</feature>
<feature type="transmembrane region" description="Helical" evidence="2">
    <location>
        <begin position="387"/>
        <end position="408"/>
    </location>
</feature>
<dbReference type="EMBL" id="JYNY01000513">
    <property type="protein sequence ID" value="KJJ83654.1"/>
    <property type="molecule type" value="Genomic_DNA"/>
</dbReference>
<feature type="transmembrane region" description="Helical" evidence="2">
    <location>
        <begin position="47"/>
        <end position="68"/>
    </location>
</feature>
<keyword evidence="2" id="KW-0812">Transmembrane</keyword>
<keyword evidence="5" id="KW-1185">Reference proteome</keyword>
<proteinExistence type="predicted"/>
<evidence type="ECO:0000313" key="5">
    <source>
        <dbReference type="Proteomes" id="UP000033428"/>
    </source>
</evidence>
<accession>A0A0F0CNR3</accession>
<gene>
    <name evidence="4" type="ORF">OMAG_002479</name>
</gene>
<feature type="transmembrane region" description="Helical" evidence="2">
    <location>
        <begin position="502"/>
        <end position="526"/>
    </location>
</feature>
<dbReference type="InterPro" id="IPR016024">
    <property type="entry name" value="ARM-type_fold"/>
</dbReference>
<evidence type="ECO:0000256" key="1">
    <source>
        <dbReference type="SAM" id="MobiDB-lite"/>
    </source>
</evidence>
<dbReference type="Pfam" id="PF25591">
    <property type="entry name" value="LRV_2"/>
    <property type="match status" value="1"/>
</dbReference>
<comment type="caution">
    <text evidence="4">The sequence shown here is derived from an EMBL/GenBank/DDBJ whole genome shotgun (WGS) entry which is preliminary data.</text>
</comment>
<feature type="transmembrane region" description="Helical" evidence="2">
    <location>
        <begin position="144"/>
        <end position="162"/>
    </location>
</feature>
<name>A0A0F0CNR3_9BACT</name>
<keyword evidence="2" id="KW-1133">Transmembrane helix</keyword>
<feature type="transmembrane region" description="Helical" evidence="2">
    <location>
        <begin position="546"/>
        <end position="565"/>
    </location>
</feature>
<feature type="transmembrane region" description="Helical" evidence="2">
    <location>
        <begin position="89"/>
        <end position="113"/>
    </location>
</feature>
<reference evidence="4 5" key="1">
    <citation type="submission" date="2015-02" db="EMBL/GenBank/DDBJ databases">
        <title>Single-cell genomics of uncultivated deep-branching MTB reveals a conserved set of magnetosome genes.</title>
        <authorList>
            <person name="Kolinko S."/>
            <person name="Richter M."/>
            <person name="Glockner F.O."/>
            <person name="Brachmann A."/>
            <person name="Schuler D."/>
        </authorList>
    </citation>
    <scope>NUCLEOTIDE SEQUENCE [LARGE SCALE GENOMIC DNA]</scope>
    <source>
        <strain evidence="4">SKK-01</strain>
    </source>
</reference>
<feature type="transmembrane region" description="Helical" evidence="2">
    <location>
        <begin position="577"/>
        <end position="594"/>
    </location>
</feature>
<protein>
    <recommendedName>
        <fullName evidence="3">Leucine rich repeat variant domain-containing protein</fullName>
    </recommendedName>
</protein>
<evidence type="ECO:0000313" key="4">
    <source>
        <dbReference type="EMBL" id="KJJ83654.1"/>
    </source>
</evidence>